<evidence type="ECO:0000259" key="3">
    <source>
        <dbReference type="Pfam" id="PF14403"/>
    </source>
</evidence>
<dbReference type="Pfam" id="PF04168">
    <property type="entry name" value="Alpha-E"/>
    <property type="match status" value="1"/>
</dbReference>
<gene>
    <name evidence="4" type="ORF">SAMN04488543_3284</name>
</gene>
<dbReference type="PANTHER" id="PTHR34595">
    <property type="entry name" value="BLR5612 PROTEIN"/>
    <property type="match status" value="1"/>
</dbReference>
<dbReference type="RefSeq" id="WP_172826094.1">
    <property type="nucleotide sequence ID" value="NZ_LT629749.1"/>
</dbReference>
<evidence type="ECO:0000313" key="5">
    <source>
        <dbReference type="Proteomes" id="UP000199092"/>
    </source>
</evidence>
<reference evidence="4 5" key="1">
    <citation type="submission" date="2016-10" db="EMBL/GenBank/DDBJ databases">
        <authorList>
            <person name="de Groot N.N."/>
        </authorList>
    </citation>
    <scope>NUCLEOTIDE SEQUENCE [LARGE SCALE GENOMIC DNA]</scope>
    <source>
        <strain evidence="4 5">DSM 21741</strain>
    </source>
</reference>
<dbReference type="Gene3D" id="3.40.50.11290">
    <property type="match status" value="1"/>
</dbReference>
<dbReference type="Gene3D" id="3.30.1490.270">
    <property type="match status" value="1"/>
</dbReference>
<organism evidence="4 5">
    <name type="scientific">Friedmanniella luteola</name>
    <dbReference type="NCBI Taxonomy" id="546871"/>
    <lineage>
        <taxon>Bacteria</taxon>
        <taxon>Bacillati</taxon>
        <taxon>Actinomycetota</taxon>
        <taxon>Actinomycetes</taxon>
        <taxon>Propionibacteriales</taxon>
        <taxon>Nocardioidaceae</taxon>
        <taxon>Friedmanniella</taxon>
    </lineage>
</organism>
<evidence type="ECO:0000259" key="2">
    <source>
        <dbReference type="Pfam" id="PF04168"/>
    </source>
</evidence>
<protein>
    <submittedName>
        <fullName evidence="4">Uncharacterized conserved protein, circularly permuted ATPgrasp superfamily</fullName>
    </submittedName>
</protein>
<evidence type="ECO:0000313" key="4">
    <source>
        <dbReference type="EMBL" id="SDT19966.1"/>
    </source>
</evidence>
<feature type="domain" description="DUF403" evidence="2">
    <location>
        <begin position="533"/>
        <end position="844"/>
    </location>
</feature>
<dbReference type="InterPro" id="IPR007296">
    <property type="entry name" value="DUF403"/>
</dbReference>
<feature type="region of interest" description="Disordered" evidence="1">
    <location>
        <begin position="842"/>
        <end position="863"/>
    </location>
</feature>
<name>A0A1H1YG19_9ACTN</name>
<evidence type="ECO:0000256" key="1">
    <source>
        <dbReference type="SAM" id="MobiDB-lite"/>
    </source>
</evidence>
<dbReference type="STRING" id="546871.SAMN04488543_3284"/>
<feature type="domain" description="Circularly permuted ATP-grasp type 2" evidence="3">
    <location>
        <begin position="104"/>
        <end position="479"/>
    </location>
</feature>
<sequence length="863" mass="93233">MTLLDRYLATAGQGDVLSPEPGFDELAAPDGTARRGWTSLLGGLDRFVEGDLAHAQREVARLLEDDNVTYTPSPGASTSVVDDPAPTAATALTQPRPWRLDPVPLVLDDREWAVLEAGVVQRAELLDAVLADLYGPQRLLASGDIPAAVVLDHAEYLRPVVGTTALENQRLFLTAADLGRDGTGGWKVLADRTQAPSGAGFAMVNRRVVSRVVPELYHAAHLHRLTPFFQAMRTALVESAPPTVEAPRVVLLSPGPHSETAFDQAFVASLLGFPLVEGSDLTVRDGRVWMRGIGRPEQVDVILRRVDAVWTDPLELRSGSRLGTSGLLECVRRGTVSVVNTLGSGILENPALLPFLPRLSERLLGQPLRLPSVDTWWCGDPEGRAHVLAHLDELVVRPISRDAGRSVVGAALTEVQRQRLLARIDAAPHRFVGQEVLPLSSTPTAASERLVPRDVVLRSFVVRSGTSYTPMLGGLARVADQDGDRHGPLVTAPDGGLAKDVWVVSSEPVVATRVVVPRQAAGHPRNAQAPAAMVPRVLSDLYWFGRYAERAEDLLRLVLAARTLAIETDLDTTHGRALEVLLQAVTHVSTAYPGFLAGAELMPELRAMLLDRHRLGTAAQSLAALSLAAQGVRDQLSEDVWMVLAEIDRALAALAANPYDQGLQLVDASERVLSSLLALAGIVSENMVRDAGWSMLDSGRGIERALQVVALLRVTVGEVRASETERMVAEAVLTASESIVTYRRRYRGRSGVEALVELLVVDQHNPRSVAYQLARVLADLQGLPATSPTARPLRLLETLVERVRTADPAALVAPERGRRPGLEQFLADLHDQLRDVSEAVRTQYQQQPPTQQPLADTTWGGGA</sequence>
<dbReference type="InterPro" id="IPR051680">
    <property type="entry name" value="ATP-dep_Glu-Cys_Ligase-2"/>
</dbReference>
<dbReference type="Proteomes" id="UP000199092">
    <property type="component" value="Chromosome I"/>
</dbReference>
<dbReference type="InterPro" id="IPR025841">
    <property type="entry name" value="CP_ATPgrasp_2"/>
</dbReference>
<dbReference type="AlphaFoldDB" id="A0A1H1YG19"/>
<dbReference type="PANTHER" id="PTHR34595:SF2">
    <property type="entry name" value="BLR2978 PROTEIN"/>
    <property type="match status" value="1"/>
</dbReference>
<dbReference type="SUPFAM" id="SSF56059">
    <property type="entry name" value="Glutathione synthetase ATP-binding domain-like"/>
    <property type="match status" value="1"/>
</dbReference>
<keyword evidence="5" id="KW-1185">Reference proteome</keyword>
<feature type="compositionally biased region" description="Low complexity" evidence="1">
    <location>
        <begin position="842"/>
        <end position="853"/>
    </location>
</feature>
<accession>A0A1H1YG19</accession>
<proteinExistence type="predicted"/>
<dbReference type="Pfam" id="PF14403">
    <property type="entry name" value="CP_ATPgrasp_2"/>
    <property type="match status" value="1"/>
</dbReference>
<dbReference type="EMBL" id="LT629749">
    <property type="protein sequence ID" value="SDT19966.1"/>
    <property type="molecule type" value="Genomic_DNA"/>
</dbReference>